<evidence type="ECO:0000256" key="2">
    <source>
        <dbReference type="SAM" id="Phobius"/>
    </source>
</evidence>
<keyword evidence="2" id="KW-0812">Transmembrane</keyword>
<keyword evidence="4" id="KW-1185">Reference proteome</keyword>
<dbReference type="AlphaFoldDB" id="A0A9D3RRI5"/>
<keyword evidence="2" id="KW-1133">Transmembrane helix</keyword>
<dbReference type="Proteomes" id="UP001044222">
    <property type="component" value="Chromosome 10"/>
</dbReference>
<name>A0A9D3RRI5_ANGAN</name>
<feature type="region of interest" description="Disordered" evidence="1">
    <location>
        <begin position="33"/>
        <end position="72"/>
    </location>
</feature>
<proteinExistence type="predicted"/>
<gene>
    <name evidence="3" type="ORF">ANANG_G00187160</name>
</gene>
<organism evidence="3 4">
    <name type="scientific">Anguilla anguilla</name>
    <name type="common">European freshwater eel</name>
    <name type="synonym">Muraena anguilla</name>
    <dbReference type="NCBI Taxonomy" id="7936"/>
    <lineage>
        <taxon>Eukaryota</taxon>
        <taxon>Metazoa</taxon>
        <taxon>Chordata</taxon>
        <taxon>Craniata</taxon>
        <taxon>Vertebrata</taxon>
        <taxon>Euteleostomi</taxon>
        <taxon>Actinopterygii</taxon>
        <taxon>Neopterygii</taxon>
        <taxon>Teleostei</taxon>
        <taxon>Anguilliformes</taxon>
        <taxon>Anguillidae</taxon>
        <taxon>Anguilla</taxon>
    </lineage>
</organism>
<sequence length="108" mass="11791">MSHSRTPDEWFLQDGSCEMAEGVKNGPGWAWLSRRPSSNRSGYRAPRVRPGSGGARSPGTQAWRPRSSGDRGESVGIAAVVGAAVSHIYFVEIICILSPPRRLERDLK</sequence>
<feature type="transmembrane region" description="Helical" evidence="2">
    <location>
        <begin position="75"/>
        <end position="98"/>
    </location>
</feature>
<dbReference type="EMBL" id="JAFIRN010000010">
    <property type="protein sequence ID" value="KAG5840283.1"/>
    <property type="molecule type" value="Genomic_DNA"/>
</dbReference>
<keyword evidence="2" id="KW-0472">Membrane</keyword>
<evidence type="ECO:0000313" key="4">
    <source>
        <dbReference type="Proteomes" id="UP001044222"/>
    </source>
</evidence>
<evidence type="ECO:0000313" key="3">
    <source>
        <dbReference type="EMBL" id="KAG5840283.1"/>
    </source>
</evidence>
<accession>A0A9D3RRI5</accession>
<evidence type="ECO:0000256" key="1">
    <source>
        <dbReference type="SAM" id="MobiDB-lite"/>
    </source>
</evidence>
<protein>
    <submittedName>
        <fullName evidence="3">Uncharacterized protein</fullName>
    </submittedName>
</protein>
<reference evidence="3" key="1">
    <citation type="submission" date="2021-01" db="EMBL/GenBank/DDBJ databases">
        <title>A chromosome-scale assembly of European eel, Anguilla anguilla.</title>
        <authorList>
            <person name="Henkel C."/>
            <person name="Jong-Raadsen S.A."/>
            <person name="Dufour S."/>
            <person name="Weltzien F.-A."/>
            <person name="Palstra A.P."/>
            <person name="Pelster B."/>
            <person name="Spaink H.P."/>
            <person name="Van Den Thillart G.E."/>
            <person name="Jansen H."/>
            <person name="Zahm M."/>
            <person name="Klopp C."/>
            <person name="Cedric C."/>
            <person name="Louis A."/>
            <person name="Berthelot C."/>
            <person name="Parey E."/>
            <person name="Roest Crollius H."/>
            <person name="Montfort J."/>
            <person name="Robinson-Rechavi M."/>
            <person name="Bucao C."/>
            <person name="Bouchez O."/>
            <person name="Gislard M."/>
            <person name="Lluch J."/>
            <person name="Milhes M."/>
            <person name="Lampietro C."/>
            <person name="Lopez Roques C."/>
            <person name="Donnadieu C."/>
            <person name="Braasch I."/>
            <person name="Desvignes T."/>
            <person name="Postlethwait J."/>
            <person name="Bobe J."/>
            <person name="Guiguen Y."/>
            <person name="Dirks R."/>
        </authorList>
    </citation>
    <scope>NUCLEOTIDE SEQUENCE</scope>
    <source>
        <strain evidence="3">Tag_6206</strain>
        <tissue evidence="3">Liver</tissue>
    </source>
</reference>
<comment type="caution">
    <text evidence="3">The sequence shown here is derived from an EMBL/GenBank/DDBJ whole genome shotgun (WGS) entry which is preliminary data.</text>
</comment>